<sequence length="602" mass="65351">MRSRGLRITSLIVVFPVALILVSLVTIFCLAVSSQVKNVLHFLFPRGPPAVAVSKNVTSATAGKHSFFSLALRLIAWPVLLTALAAVFLIIFASRKLRTRHAALDNCLEALAEYGISGTKYLGARQLLLWPSALFNAFSTSPPSPSPSPSSSAASSTPATLYSPHTESDSSLPPSAADGSGAPSSKGNPKSHPARLGPSTAIASSASSASTTSATIPTTAHYSSHLYIPQSQLHDHSQHVSRDVPKQQHLPVPDKSIPNPSLVATHHQSRPDEKSDKSLEQEKKEPSKRSKRKKQQKANKTPTTSIQTPAQAAKDVIVIPAPKADTTKKNTVPQTQILPVPHSKPAEAVVEKQAPAHKSPRQHFSPPPPSQQQQQQRHHSQQREQRQQSPPRRQVRNVVPPPQSPQEQQRQRQPEQQTLLPSQVRQRAAEATESAHISKPKSPKNRTISCPIDRTAGTKSVQQSWYSPFSTGLEIDLVGLAPGPSPPAQSFARQQQQSYGNYQLFGSHTAPIFEPLHGRSPPLDERYVPTSSGKPPQTASSLFTPPPSPQGASSAAAPFWSNLNDRHSWAVKDDRQLQRKRRTSPPADPSFSLFSGNDRTFA</sequence>
<feature type="region of interest" description="Disordered" evidence="1">
    <location>
        <begin position="232"/>
        <end position="463"/>
    </location>
</feature>
<feature type="region of interest" description="Disordered" evidence="1">
    <location>
        <begin position="478"/>
        <end position="602"/>
    </location>
</feature>
<protein>
    <submittedName>
        <fullName evidence="3">Uncharacterized protein</fullName>
    </submittedName>
</protein>
<feature type="compositionally biased region" description="Basic and acidic residues" evidence="1">
    <location>
        <begin position="564"/>
        <end position="577"/>
    </location>
</feature>
<dbReference type="AlphaFoldDB" id="A0A1X2H3V2"/>
<feature type="transmembrane region" description="Helical" evidence="2">
    <location>
        <begin position="12"/>
        <end position="33"/>
    </location>
</feature>
<dbReference type="OMA" id="MAMDEAY"/>
<evidence type="ECO:0000313" key="3">
    <source>
        <dbReference type="EMBL" id="ORY93092.1"/>
    </source>
</evidence>
<dbReference type="Proteomes" id="UP000242180">
    <property type="component" value="Unassembled WGS sequence"/>
</dbReference>
<dbReference type="InParanoid" id="A0A1X2H3V2"/>
<dbReference type="EMBL" id="MCGN01000009">
    <property type="protein sequence ID" value="ORY93092.1"/>
    <property type="molecule type" value="Genomic_DNA"/>
</dbReference>
<feature type="compositionally biased region" description="Low complexity" evidence="1">
    <location>
        <begin position="149"/>
        <end position="160"/>
    </location>
</feature>
<feature type="compositionally biased region" description="Low complexity" evidence="1">
    <location>
        <begin position="387"/>
        <end position="398"/>
    </location>
</feature>
<accession>A0A1X2H3V2</accession>
<name>A0A1X2H3V2_SYNRA</name>
<gene>
    <name evidence="3" type="ORF">BCR43DRAFT_496311</name>
</gene>
<evidence type="ECO:0000256" key="1">
    <source>
        <dbReference type="SAM" id="MobiDB-lite"/>
    </source>
</evidence>
<feature type="compositionally biased region" description="Polar residues" evidence="1">
    <location>
        <begin position="529"/>
        <end position="543"/>
    </location>
</feature>
<feature type="region of interest" description="Disordered" evidence="1">
    <location>
        <begin position="144"/>
        <end position="209"/>
    </location>
</feature>
<feature type="compositionally biased region" description="Basic and acidic residues" evidence="1">
    <location>
        <begin position="233"/>
        <end position="246"/>
    </location>
</feature>
<proteinExistence type="predicted"/>
<keyword evidence="2" id="KW-0472">Membrane</keyword>
<feature type="compositionally biased region" description="Low complexity" evidence="1">
    <location>
        <begin position="198"/>
        <end position="209"/>
    </location>
</feature>
<reference evidence="3 4" key="1">
    <citation type="submission" date="2016-07" db="EMBL/GenBank/DDBJ databases">
        <title>Pervasive Adenine N6-methylation of Active Genes in Fungi.</title>
        <authorList>
            <consortium name="DOE Joint Genome Institute"/>
            <person name="Mondo S.J."/>
            <person name="Dannebaum R.O."/>
            <person name="Kuo R.C."/>
            <person name="Labutti K."/>
            <person name="Haridas S."/>
            <person name="Kuo A."/>
            <person name="Salamov A."/>
            <person name="Ahrendt S.R."/>
            <person name="Lipzen A."/>
            <person name="Sullivan W."/>
            <person name="Andreopoulos W.B."/>
            <person name="Clum A."/>
            <person name="Lindquist E."/>
            <person name="Daum C."/>
            <person name="Ramamoorthy G.K."/>
            <person name="Gryganskyi A."/>
            <person name="Culley D."/>
            <person name="Magnuson J.K."/>
            <person name="James T.Y."/>
            <person name="O'Malley M.A."/>
            <person name="Stajich J.E."/>
            <person name="Spatafora J.W."/>
            <person name="Visel A."/>
            <person name="Grigoriev I.V."/>
        </authorList>
    </citation>
    <scope>NUCLEOTIDE SEQUENCE [LARGE SCALE GENOMIC DNA]</scope>
    <source>
        <strain evidence="3 4">NRRL 2496</strain>
    </source>
</reference>
<keyword evidence="2" id="KW-1133">Transmembrane helix</keyword>
<dbReference type="OrthoDB" id="2397761at2759"/>
<keyword evidence="4" id="KW-1185">Reference proteome</keyword>
<feature type="compositionally biased region" description="Polar residues" evidence="1">
    <location>
        <begin position="298"/>
        <end position="310"/>
    </location>
</feature>
<feature type="compositionally biased region" description="Polar residues" evidence="1">
    <location>
        <begin position="592"/>
        <end position="602"/>
    </location>
</feature>
<feature type="compositionally biased region" description="Basic and acidic residues" evidence="1">
    <location>
        <begin position="269"/>
        <end position="288"/>
    </location>
</feature>
<feature type="compositionally biased region" description="Polar residues" evidence="1">
    <location>
        <begin position="491"/>
        <end position="506"/>
    </location>
</feature>
<organism evidence="3 4">
    <name type="scientific">Syncephalastrum racemosum</name>
    <name type="common">Filamentous fungus</name>
    <dbReference type="NCBI Taxonomy" id="13706"/>
    <lineage>
        <taxon>Eukaryota</taxon>
        <taxon>Fungi</taxon>
        <taxon>Fungi incertae sedis</taxon>
        <taxon>Mucoromycota</taxon>
        <taxon>Mucoromycotina</taxon>
        <taxon>Mucoromycetes</taxon>
        <taxon>Mucorales</taxon>
        <taxon>Syncephalastraceae</taxon>
        <taxon>Syncephalastrum</taxon>
    </lineage>
</organism>
<evidence type="ECO:0000256" key="2">
    <source>
        <dbReference type="SAM" id="Phobius"/>
    </source>
</evidence>
<feature type="compositionally biased region" description="Low complexity" evidence="1">
    <location>
        <begin position="169"/>
        <end position="185"/>
    </location>
</feature>
<feature type="transmembrane region" description="Helical" evidence="2">
    <location>
        <begin position="74"/>
        <end position="93"/>
    </location>
</feature>
<keyword evidence="2" id="KW-0812">Transmembrane</keyword>
<comment type="caution">
    <text evidence="3">The sequence shown here is derived from an EMBL/GenBank/DDBJ whole genome shotgun (WGS) entry which is preliminary data.</text>
</comment>
<evidence type="ECO:0000313" key="4">
    <source>
        <dbReference type="Proteomes" id="UP000242180"/>
    </source>
</evidence>